<evidence type="ECO:0000256" key="5">
    <source>
        <dbReference type="ARBA" id="ARBA00022692"/>
    </source>
</evidence>
<evidence type="ECO:0000256" key="11">
    <source>
        <dbReference type="ARBA" id="ARBA00023180"/>
    </source>
</evidence>
<proteinExistence type="inferred from homology"/>
<evidence type="ECO:0000256" key="15">
    <source>
        <dbReference type="SAM" id="MobiDB-lite"/>
    </source>
</evidence>
<accession>A0A3B5LQY0</accession>
<evidence type="ECO:0000256" key="2">
    <source>
        <dbReference type="ARBA" id="ARBA00017628"/>
    </source>
</evidence>
<dbReference type="CDD" id="cd15142">
    <property type="entry name" value="7tmA_PGE2_EP4"/>
    <property type="match status" value="1"/>
</dbReference>
<evidence type="ECO:0000256" key="9">
    <source>
        <dbReference type="ARBA" id="ARBA00023157"/>
    </source>
</evidence>
<sequence>QNETQTNIPATVPILMFIFGVVGNVIAIAVLCRTRREKRETTFYTLVYGLAVTDLMGTLLASPITITTYAQGQWPGGDPLCQYMGFILLFFSLAGLSIIFAMSVDRYIAVNHPYVYNDYVNQKYAGHTLLAIYISNALFSALPAIGFGQVVIQHPQTWCFLDWRTNHTTHAVYSYLYAGVSIFLIVATVVFNVLLCVVLIRMHKNFLRRMSQGTDAGRSLDSRKKSTSFAHLADSEIQMVLVLVATTVVVLICYIPLVVQVFLNQLYKPPVELSIAKSPDIRAIRFASFNPILDPWIYILLRKSVLRKVIEKIKFTFAKIGIRRRSVAVPLSSVHRLASSSCPSVYSEDPQMVRHNSQGFLYVLEDIKTATESQLQKTRPSDPEQSKGASAFTDLTKQSKQRASNGKRLVLRKKNWQREPLFSNNKHSLSFQFTADHLKQAIQWLKKRPGQPVLQTLRTLFNNIFKH</sequence>
<dbReference type="Ensembl" id="ENSXCOT00000010314.1">
    <property type="protein sequence ID" value="ENSXCOP00000010194.1"/>
    <property type="gene ID" value="ENSXCOG00000007731.1"/>
</dbReference>
<feature type="region of interest" description="Disordered" evidence="15">
    <location>
        <begin position="373"/>
        <end position="407"/>
    </location>
</feature>
<comment type="subcellular location">
    <subcellularLocation>
        <location evidence="1">Cell membrane</location>
        <topology evidence="1">Multi-pass membrane protein</topology>
    </subcellularLocation>
</comment>
<dbReference type="InterPro" id="IPR000276">
    <property type="entry name" value="GPCR_Rhodpsn"/>
</dbReference>
<keyword evidence="12 14" id="KW-0807">Transducer</keyword>
<keyword evidence="11" id="KW-0325">Glycoprotein</keyword>
<name>A0A3B5LQY0_9TELE</name>
<evidence type="ECO:0000256" key="3">
    <source>
        <dbReference type="ARBA" id="ARBA00022475"/>
    </source>
</evidence>
<dbReference type="PANTHER" id="PTHR11866">
    <property type="entry name" value="G-PROTEIN COUPLED RECEPTOR FAMILY 1 MEMBER"/>
    <property type="match status" value="1"/>
</dbReference>
<dbReference type="SUPFAM" id="SSF81321">
    <property type="entry name" value="Family A G protein-coupled receptor-like"/>
    <property type="match status" value="1"/>
</dbReference>
<reference evidence="17" key="2">
    <citation type="submission" date="2025-09" db="UniProtKB">
        <authorList>
            <consortium name="Ensembl"/>
        </authorList>
    </citation>
    <scope>IDENTIFICATION</scope>
</reference>
<keyword evidence="4" id="KW-0597">Phosphoprotein</keyword>
<evidence type="ECO:0000256" key="7">
    <source>
        <dbReference type="ARBA" id="ARBA00023040"/>
    </source>
</evidence>
<evidence type="ECO:0000259" key="16">
    <source>
        <dbReference type="PROSITE" id="PS50262"/>
    </source>
</evidence>
<dbReference type="PROSITE" id="PS50262">
    <property type="entry name" value="G_PROTEIN_RECEP_F1_2"/>
    <property type="match status" value="1"/>
</dbReference>
<dbReference type="STRING" id="32473.ENSXCOP00000010194"/>
<protein>
    <recommendedName>
        <fullName evidence="2">Thromboxane A2 receptor</fullName>
    </recommendedName>
    <alternativeName>
        <fullName evidence="13">Prostanoid TP receptor</fullName>
    </alternativeName>
</protein>
<keyword evidence="6" id="KW-1133">Transmembrane helix</keyword>
<dbReference type="Pfam" id="PF00001">
    <property type="entry name" value="7tm_1"/>
    <property type="match status" value="1"/>
</dbReference>
<dbReference type="PRINTS" id="PR01788">
    <property type="entry name" value="PROSTANOIDR"/>
</dbReference>
<evidence type="ECO:0000256" key="12">
    <source>
        <dbReference type="ARBA" id="ARBA00023224"/>
    </source>
</evidence>
<dbReference type="PROSITE" id="PS00237">
    <property type="entry name" value="G_PROTEIN_RECEP_F1_1"/>
    <property type="match status" value="1"/>
</dbReference>
<dbReference type="InterPro" id="IPR008365">
    <property type="entry name" value="Prostanoid_rcpt"/>
</dbReference>
<dbReference type="FunFam" id="1.20.1070.10:FF:000163">
    <property type="entry name" value="Thromboxane A2 receptor"/>
    <property type="match status" value="1"/>
</dbReference>
<comment type="similarity">
    <text evidence="14">Belongs to the G-protein coupled receptor 1 family.</text>
</comment>
<dbReference type="GO" id="GO:0005886">
    <property type="term" value="C:plasma membrane"/>
    <property type="evidence" value="ECO:0007669"/>
    <property type="project" value="UniProtKB-SubCell"/>
</dbReference>
<reference evidence="17" key="1">
    <citation type="submission" date="2025-08" db="UniProtKB">
        <authorList>
            <consortium name="Ensembl"/>
        </authorList>
    </citation>
    <scope>IDENTIFICATION</scope>
</reference>
<evidence type="ECO:0000256" key="1">
    <source>
        <dbReference type="ARBA" id="ARBA00004651"/>
    </source>
</evidence>
<dbReference type="GO" id="GO:0004957">
    <property type="term" value="F:prostaglandin E receptor activity"/>
    <property type="evidence" value="ECO:0007669"/>
    <property type="project" value="InterPro"/>
</dbReference>
<evidence type="ECO:0000313" key="17">
    <source>
        <dbReference type="Ensembl" id="ENSXCOP00000010194.1"/>
    </source>
</evidence>
<keyword evidence="8" id="KW-0472">Membrane</keyword>
<dbReference type="GeneTree" id="ENSGT01050000244902"/>
<evidence type="ECO:0000313" key="18">
    <source>
        <dbReference type="Proteomes" id="UP000261380"/>
    </source>
</evidence>
<evidence type="ECO:0000256" key="8">
    <source>
        <dbReference type="ARBA" id="ARBA00023136"/>
    </source>
</evidence>
<dbReference type="PANTHER" id="PTHR11866:SF6">
    <property type="entry name" value="PROSTAGLANDIN E2 RECEPTOR EP4 SUBTYPE"/>
    <property type="match status" value="1"/>
</dbReference>
<evidence type="ECO:0000256" key="10">
    <source>
        <dbReference type="ARBA" id="ARBA00023170"/>
    </source>
</evidence>
<dbReference type="InterPro" id="IPR001758">
    <property type="entry name" value="Prost_EP4_rcpt"/>
</dbReference>
<evidence type="ECO:0000256" key="13">
    <source>
        <dbReference type="ARBA" id="ARBA00029815"/>
    </source>
</evidence>
<dbReference type="GO" id="GO:0006954">
    <property type="term" value="P:inflammatory response"/>
    <property type="evidence" value="ECO:0007669"/>
    <property type="project" value="TreeGrafter"/>
</dbReference>
<evidence type="ECO:0000256" key="4">
    <source>
        <dbReference type="ARBA" id="ARBA00022553"/>
    </source>
</evidence>
<evidence type="ECO:0000256" key="6">
    <source>
        <dbReference type="ARBA" id="ARBA00022989"/>
    </source>
</evidence>
<dbReference type="PRINTS" id="PR00237">
    <property type="entry name" value="GPCRRHODOPSN"/>
</dbReference>
<keyword evidence="5 14" id="KW-0812">Transmembrane</keyword>
<keyword evidence="18" id="KW-1185">Reference proteome</keyword>
<dbReference type="PRINTS" id="PR00586">
    <property type="entry name" value="PRSTNOIDEP4R"/>
</dbReference>
<keyword evidence="7 14" id="KW-0297">G-protein coupled receptor</keyword>
<dbReference type="GO" id="GO:0004960">
    <property type="term" value="F:thromboxane receptor activity"/>
    <property type="evidence" value="ECO:0007669"/>
    <property type="project" value="UniProtKB-ARBA"/>
</dbReference>
<dbReference type="Proteomes" id="UP000261380">
    <property type="component" value="Unplaced"/>
</dbReference>
<dbReference type="GO" id="GO:0007189">
    <property type="term" value="P:adenylate cyclase-activating G protein-coupled receptor signaling pathway"/>
    <property type="evidence" value="ECO:0007669"/>
    <property type="project" value="TreeGrafter"/>
</dbReference>
<dbReference type="AlphaFoldDB" id="A0A3B5LQY0"/>
<evidence type="ECO:0000256" key="14">
    <source>
        <dbReference type="RuleBase" id="RU000688"/>
    </source>
</evidence>
<dbReference type="Gene3D" id="1.20.1070.10">
    <property type="entry name" value="Rhodopsin 7-helix transmembrane proteins"/>
    <property type="match status" value="1"/>
</dbReference>
<keyword evidence="9" id="KW-1015">Disulfide bond</keyword>
<dbReference type="GO" id="GO:0071380">
    <property type="term" value="P:cellular response to prostaglandin E stimulus"/>
    <property type="evidence" value="ECO:0007669"/>
    <property type="project" value="TreeGrafter"/>
</dbReference>
<feature type="domain" description="G-protein coupled receptors family 1 profile" evidence="16">
    <location>
        <begin position="23"/>
        <end position="298"/>
    </location>
</feature>
<organism evidence="17 18">
    <name type="scientific">Xiphophorus couchianus</name>
    <name type="common">Monterrey platyfish</name>
    <dbReference type="NCBI Taxonomy" id="32473"/>
    <lineage>
        <taxon>Eukaryota</taxon>
        <taxon>Metazoa</taxon>
        <taxon>Chordata</taxon>
        <taxon>Craniata</taxon>
        <taxon>Vertebrata</taxon>
        <taxon>Euteleostomi</taxon>
        <taxon>Actinopterygii</taxon>
        <taxon>Neopterygii</taxon>
        <taxon>Teleostei</taxon>
        <taxon>Neoteleostei</taxon>
        <taxon>Acanthomorphata</taxon>
        <taxon>Ovalentaria</taxon>
        <taxon>Atherinomorphae</taxon>
        <taxon>Cyprinodontiformes</taxon>
        <taxon>Poeciliidae</taxon>
        <taxon>Poeciliinae</taxon>
        <taxon>Xiphophorus</taxon>
    </lineage>
</organism>
<dbReference type="GO" id="GO:0050728">
    <property type="term" value="P:negative regulation of inflammatory response"/>
    <property type="evidence" value="ECO:0007669"/>
    <property type="project" value="TreeGrafter"/>
</dbReference>
<keyword evidence="3" id="KW-1003">Cell membrane</keyword>
<feature type="compositionally biased region" description="Polar residues" evidence="15">
    <location>
        <begin position="393"/>
        <end position="404"/>
    </location>
</feature>
<dbReference type="InterPro" id="IPR017452">
    <property type="entry name" value="GPCR_Rhodpsn_7TM"/>
</dbReference>
<dbReference type="GO" id="GO:0007204">
    <property type="term" value="P:positive regulation of cytosolic calcium ion concentration"/>
    <property type="evidence" value="ECO:0007669"/>
    <property type="project" value="TreeGrafter"/>
</dbReference>
<keyword evidence="10 14" id="KW-0675">Receptor</keyword>